<feature type="transmembrane region" description="Helical" evidence="7">
    <location>
        <begin position="164"/>
        <end position="184"/>
    </location>
</feature>
<dbReference type="SUPFAM" id="SSF144091">
    <property type="entry name" value="Rhomboid-like"/>
    <property type="match status" value="1"/>
</dbReference>
<reference evidence="9 10" key="1">
    <citation type="submission" date="2020-08" db="EMBL/GenBank/DDBJ databases">
        <title>Genomic Encyclopedia of Type Strains, Phase IV (KMG-V): Genome sequencing to study the core and pangenomes of soil and plant-associated prokaryotes.</title>
        <authorList>
            <person name="Whitman W."/>
        </authorList>
    </citation>
    <scope>NUCLEOTIDE SEQUENCE [LARGE SCALE GENOMIC DNA]</scope>
    <source>
        <strain evidence="9 10">M8UP14</strain>
    </source>
</reference>
<dbReference type="InterPro" id="IPR035952">
    <property type="entry name" value="Rhomboid-like_sf"/>
</dbReference>
<gene>
    <name evidence="9" type="ORF">HDF16_000599</name>
</gene>
<evidence type="ECO:0000256" key="1">
    <source>
        <dbReference type="ARBA" id="ARBA00004141"/>
    </source>
</evidence>
<comment type="caution">
    <text evidence="9">The sequence shown here is derived from an EMBL/GenBank/DDBJ whole genome shotgun (WGS) entry which is preliminary data.</text>
</comment>
<feature type="transmembrane region" description="Helical" evidence="7">
    <location>
        <begin position="34"/>
        <end position="55"/>
    </location>
</feature>
<dbReference type="GO" id="GO:0016020">
    <property type="term" value="C:membrane"/>
    <property type="evidence" value="ECO:0007669"/>
    <property type="project" value="UniProtKB-SubCell"/>
</dbReference>
<comment type="subcellular location">
    <subcellularLocation>
        <location evidence="1">Membrane</location>
        <topology evidence="1">Multi-pass membrane protein</topology>
    </subcellularLocation>
</comment>
<evidence type="ECO:0000313" key="10">
    <source>
        <dbReference type="Proteomes" id="UP000540989"/>
    </source>
</evidence>
<feature type="domain" description="Peptidase S54 rhomboid" evidence="8">
    <location>
        <begin position="32"/>
        <end position="181"/>
    </location>
</feature>
<dbReference type="PANTHER" id="PTHR43731">
    <property type="entry name" value="RHOMBOID PROTEASE"/>
    <property type="match status" value="1"/>
</dbReference>
<keyword evidence="10" id="KW-1185">Reference proteome</keyword>
<dbReference type="GO" id="GO:0006508">
    <property type="term" value="P:proteolysis"/>
    <property type="evidence" value="ECO:0007669"/>
    <property type="project" value="UniProtKB-KW"/>
</dbReference>
<evidence type="ECO:0000256" key="3">
    <source>
        <dbReference type="ARBA" id="ARBA00022692"/>
    </source>
</evidence>
<evidence type="ECO:0000256" key="5">
    <source>
        <dbReference type="ARBA" id="ARBA00022989"/>
    </source>
</evidence>
<proteinExistence type="inferred from homology"/>
<dbReference type="Pfam" id="PF01694">
    <property type="entry name" value="Rhomboid"/>
    <property type="match status" value="1"/>
</dbReference>
<evidence type="ECO:0000259" key="8">
    <source>
        <dbReference type="Pfam" id="PF01694"/>
    </source>
</evidence>
<keyword evidence="5 7" id="KW-1133">Transmembrane helix</keyword>
<comment type="similarity">
    <text evidence="2">Belongs to the peptidase S54 family.</text>
</comment>
<keyword evidence="6 7" id="KW-0472">Membrane</keyword>
<feature type="transmembrane region" description="Helical" evidence="7">
    <location>
        <begin position="99"/>
        <end position="118"/>
    </location>
</feature>
<evidence type="ECO:0000256" key="7">
    <source>
        <dbReference type="SAM" id="Phobius"/>
    </source>
</evidence>
<sequence length="218" mass="23855">MWMVWRGVSFQSPSPEDLLRFGANSTGHVLNGEWYRLLTATFVHVGWIHLATNMWCLWNLGLLGEPLVGPFGLAAIYMLTGIAGNLLSMAVNVVTRTDSIGAGASGAVFGIAGILIVLLSNRRLPIPWDELRRLRRSVIQFAILNLLIGGASNLFDVIRIDNSAHVGGFLSGLALGFPLIPRMTAGRERYFARQKLTFAVTALVLSLFGYWIAKLSQS</sequence>
<evidence type="ECO:0000256" key="2">
    <source>
        <dbReference type="ARBA" id="ARBA00009045"/>
    </source>
</evidence>
<evidence type="ECO:0000256" key="6">
    <source>
        <dbReference type="ARBA" id="ARBA00023136"/>
    </source>
</evidence>
<dbReference type="GO" id="GO:0004252">
    <property type="term" value="F:serine-type endopeptidase activity"/>
    <property type="evidence" value="ECO:0007669"/>
    <property type="project" value="InterPro"/>
</dbReference>
<keyword evidence="3 7" id="KW-0812">Transmembrane</keyword>
<dbReference type="InterPro" id="IPR050925">
    <property type="entry name" value="Rhomboid_protease_S54"/>
</dbReference>
<dbReference type="EMBL" id="JACHIP010000001">
    <property type="protein sequence ID" value="MBB5055930.1"/>
    <property type="molecule type" value="Genomic_DNA"/>
</dbReference>
<dbReference type="AlphaFoldDB" id="A0A7W7Z9T9"/>
<dbReference type="InterPro" id="IPR022764">
    <property type="entry name" value="Peptidase_S54_rhomboid_dom"/>
</dbReference>
<protein>
    <submittedName>
        <fullName evidence="9">Rhomboid protease GluP</fullName>
        <ecNumber evidence="9">3.4.21.105</ecNumber>
    </submittedName>
</protein>
<feature type="transmembrane region" description="Helical" evidence="7">
    <location>
        <begin position="196"/>
        <end position="213"/>
    </location>
</feature>
<dbReference type="Gene3D" id="1.20.1540.10">
    <property type="entry name" value="Rhomboid-like"/>
    <property type="match status" value="1"/>
</dbReference>
<evidence type="ECO:0000256" key="4">
    <source>
        <dbReference type="ARBA" id="ARBA00022801"/>
    </source>
</evidence>
<dbReference type="PANTHER" id="PTHR43731:SF14">
    <property type="entry name" value="PRESENILIN-ASSOCIATED RHOMBOID-LIKE PROTEIN, MITOCHONDRIAL"/>
    <property type="match status" value="1"/>
</dbReference>
<accession>A0A7W7Z9T9</accession>
<evidence type="ECO:0000313" key="9">
    <source>
        <dbReference type="EMBL" id="MBB5055930.1"/>
    </source>
</evidence>
<keyword evidence="4 9" id="KW-0378">Hydrolase</keyword>
<keyword evidence="9" id="KW-0645">Protease</keyword>
<feature type="transmembrane region" description="Helical" evidence="7">
    <location>
        <begin position="138"/>
        <end position="158"/>
    </location>
</feature>
<feature type="transmembrane region" description="Helical" evidence="7">
    <location>
        <begin position="67"/>
        <end position="87"/>
    </location>
</feature>
<name>A0A7W7Z9T9_9BACT</name>
<dbReference type="EC" id="3.4.21.105" evidence="9"/>
<dbReference type="Proteomes" id="UP000540989">
    <property type="component" value="Unassembled WGS sequence"/>
</dbReference>
<organism evidence="9 10">
    <name type="scientific">Granulicella aggregans</name>
    <dbReference type="NCBI Taxonomy" id="474949"/>
    <lineage>
        <taxon>Bacteria</taxon>
        <taxon>Pseudomonadati</taxon>
        <taxon>Acidobacteriota</taxon>
        <taxon>Terriglobia</taxon>
        <taxon>Terriglobales</taxon>
        <taxon>Acidobacteriaceae</taxon>
        <taxon>Granulicella</taxon>
    </lineage>
</organism>